<name>A0AAN7B0S5_9PEZI</name>
<dbReference type="Proteomes" id="UP001301769">
    <property type="component" value="Unassembled WGS sequence"/>
</dbReference>
<gene>
    <name evidence="2" type="ORF">QBC37DRAFT_380822</name>
</gene>
<reference evidence="2" key="1">
    <citation type="journal article" date="2023" name="Mol. Phylogenet. Evol.">
        <title>Genome-scale phylogeny and comparative genomics of the fungal order Sordariales.</title>
        <authorList>
            <person name="Hensen N."/>
            <person name="Bonometti L."/>
            <person name="Westerberg I."/>
            <person name="Brannstrom I.O."/>
            <person name="Guillou S."/>
            <person name="Cros-Aarteil S."/>
            <person name="Calhoun S."/>
            <person name="Haridas S."/>
            <person name="Kuo A."/>
            <person name="Mondo S."/>
            <person name="Pangilinan J."/>
            <person name="Riley R."/>
            <person name="LaButti K."/>
            <person name="Andreopoulos B."/>
            <person name="Lipzen A."/>
            <person name="Chen C."/>
            <person name="Yan M."/>
            <person name="Daum C."/>
            <person name="Ng V."/>
            <person name="Clum A."/>
            <person name="Steindorff A."/>
            <person name="Ohm R.A."/>
            <person name="Martin F."/>
            <person name="Silar P."/>
            <person name="Natvig D.O."/>
            <person name="Lalanne C."/>
            <person name="Gautier V."/>
            <person name="Ament-Velasquez S.L."/>
            <person name="Kruys A."/>
            <person name="Hutchinson M.I."/>
            <person name="Powell A.J."/>
            <person name="Barry K."/>
            <person name="Miller A.N."/>
            <person name="Grigoriev I.V."/>
            <person name="Debuchy R."/>
            <person name="Gladieux P."/>
            <person name="Hiltunen Thoren M."/>
            <person name="Johannesson H."/>
        </authorList>
    </citation>
    <scope>NUCLEOTIDE SEQUENCE</scope>
    <source>
        <strain evidence="2">PSN293</strain>
    </source>
</reference>
<comment type="caution">
    <text evidence="2">The sequence shown here is derived from an EMBL/GenBank/DDBJ whole genome shotgun (WGS) entry which is preliminary data.</text>
</comment>
<reference evidence="2" key="2">
    <citation type="submission" date="2023-05" db="EMBL/GenBank/DDBJ databases">
        <authorList>
            <consortium name="Lawrence Berkeley National Laboratory"/>
            <person name="Steindorff A."/>
            <person name="Hensen N."/>
            <person name="Bonometti L."/>
            <person name="Westerberg I."/>
            <person name="Brannstrom I.O."/>
            <person name="Guillou S."/>
            <person name="Cros-Aarteil S."/>
            <person name="Calhoun S."/>
            <person name="Haridas S."/>
            <person name="Kuo A."/>
            <person name="Mondo S."/>
            <person name="Pangilinan J."/>
            <person name="Riley R."/>
            <person name="Labutti K."/>
            <person name="Andreopoulos B."/>
            <person name="Lipzen A."/>
            <person name="Chen C."/>
            <person name="Yanf M."/>
            <person name="Daum C."/>
            <person name="Ng V."/>
            <person name="Clum A."/>
            <person name="Ohm R."/>
            <person name="Martin F."/>
            <person name="Silar P."/>
            <person name="Natvig D."/>
            <person name="Lalanne C."/>
            <person name="Gautier V."/>
            <person name="Ament-Velasquez S.L."/>
            <person name="Kruys A."/>
            <person name="Hutchinson M.I."/>
            <person name="Powell A.J."/>
            <person name="Barry K."/>
            <person name="Miller A.N."/>
            <person name="Grigoriev I.V."/>
            <person name="Debuchy R."/>
            <person name="Gladieux P."/>
            <person name="Thoren M.H."/>
            <person name="Johannesson H."/>
        </authorList>
    </citation>
    <scope>NUCLEOTIDE SEQUENCE</scope>
    <source>
        <strain evidence="2">PSN293</strain>
    </source>
</reference>
<keyword evidence="3" id="KW-1185">Reference proteome</keyword>
<evidence type="ECO:0000313" key="3">
    <source>
        <dbReference type="Proteomes" id="UP001301769"/>
    </source>
</evidence>
<feature type="region of interest" description="Disordered" evidence="1">
    <location>
        <begin position="45"/>
        <end position="78"/>
    </location>
</feature>
<accession>A0AAN7B0S5</accession>
<sequence>MNTNTNNNEKTTFLASSDDWESWNLQFQAQAVAGGIWNQVQGVTPFLNEPPAPSPAQGSTEPIVGDDEAGPADPMITTADLTTDGFRTFQMDWTIYQANKKDYAQKFEEFKRLKQWILKTVSLHYQETSCDPIQPTGHWYTALKI</sequence>
<evidence type="ECO:0000313" key="2">
    <source>
        <dbReference type="EMBL" id="KAK4206708.1"/>
    </source>
</evidence>
<organism evidence="2 3">
    <name type="scientific">Rhypophila decipiens</name>
    <dbReference type="NCBI Taxonomy" id="261697"/>
    <lineage>
        <taxon>Eukaryota</taxon>
        <taxon>Fungi</taxon>
        <taxon>Dikarya</taxon>
        <taxon>Ascomycota</taxon>
        <taxon>Pezizomycotina</taxon>
        <taxon>Sordariomycetes</taxon>
        <taxon>Sordariomycetidae</taxon>
        <taxon>Sordariales</taxon>
        <taxon>Naviculisporaceae</taxon>
        <taxon>Rhypophila</taxon>
    </lineage>
</organism>
<dbReference type="AlphaFoldDB" id="A0AAN7B0S5"/>
<dbReference type="EMBL" id="MU858363">
    <property type="protein sequence ID" value="KAK4206708.1"/>
    <property type="molecule type" value="Genomic_DNA"/>
</dbReference>
<protein>
    <submittedName>
        <fullName evidence="2">Uncharacterized protein</fullName>
    </submittedName>
</protein>
<evidence type="ECO:0000256" key="1">
    <source>
        <dbReference type="SAM" id="MobiDB-lite"/>
    </source>
</evidence>
<proteinExistence type="predicted"/>